<evidence type="ECO:0000313" key="3">
    <source>
        <dbReference type="Proteomes" id="UP000321154"/>
    </source>
</evidence>
<dbReference type="EMBL" id="BJUV01000038">
    <property type="protein sequence ID" value="GEK84451.1"/>
    <property type="molecule type" value="Genomic_DNA"/>
</dbReference>
<comment type="caution">
    <text evidence="2">The sequence shown here is derived from an EMBL/GenBank/DDBJ whole genome shotgun (WGS) entry which is preliminary data.</text>
</comment>
<sequence length="161" mass="17700">MTTTASATREVVTTAPLDLAWAVGTPLTPVGFYPAWGPLPAVLNVHGQTGDWDAVGQTRRLELSGGGAVRETLTRVDRPSLFVYELTDFRGPLRRLVSGGTAEWRYMPDRLGTRIRWRYTFRAKRGAGLVVRGIVRFAWGPYMTRVLAGIGAELDRVAARG</sequence>
<dbReference type="EMBL" id="JACGWW010000004">
    <property type="protein sequence ID" value="MBA8814338.1"/>
    <property type="molecule type" value="Genomic_DNA"/>
</dbReference>
<gene>
    <name evidence="2" type="ORF">FB463_002609</name>
    <name evidence="1" type="ORF">FFA01_27600</name>
</gene>
<reference evidence="2 4" key="2">
    <citation type="submission" date="2020-07" db="EMBL/GenBank/DDBJ databases">
        <title>Sequencing the genomes of 1000 actinobacteria strains.</title>
        <authorList>
            <person name="Klenk H.-P."/>
        </authorList>
    </citation>
    <scope>NUCLEOTIDE SEQUENCE [LARGE SCALE GENOMIC DNA]</scope>
    <source>
        <strain evidence="2 4">DSM 10309</strain>
    </source>
</reference>
<dbReference type="InterPro" id="IPR019587">
    <property type="entry name" value="Polyketide_cyclase/dehydratase"/>
</dbReference>
<keyword evidence="3" id="KW-1185">Reference proteome</keyword>
<evidence type="ECO:0000313" key="1">
    <source>
        <dbReference type="EMBL" id="GEK84451.1"/>
    </source>
</evidence>
<dbReference type="SUPFAM" id="SSF55961">
    <property type="entry name" value="Bet v1-like"/>
    <property type="match status" value="1"/>
</dbReference>
<accession>A0A7W3JK87</accession>
<name>A0A7W3JK87_9MICO</name>
<dbReference type="AlphaFoldDB" id="A0A7W3JK87"/>
<evidence type="ECO:0000313" key="2">
    <source>
        <dbReference type="EMBL" id="MBA8814338.1"/>
    </source>
</evidence>
<dbReference type="Pfam" id="PF10604">
    <property type="entry name" value="Polyketide_cyc2"/>
    <property type="match status" value="1"/>
</dbReference>
<reference evidence="1 3" key="1">
    <citation type="submission" date="2019-07" db="EMBL/GenBank/DDBJ databases">
        <title>Whole genome shotgun sequence of Frigoribacterium faeni NBRC 103066.</title>
        <authorList>
            <person name="Hosoyama A."/>
            <person name="Uohara A."/>
            <person name="Ohji S."/>
            <person name="Ichikawa N."/>
        </authorList>
    </citation>
    <scope>NUCLEOTIDE SEQUENCE [LARGE SCALE GENOMIC DNA]</scope>
    <source>
        <strain evidence="1 3">NBRC 103066</strain>
    </source>
</reference>
<dbReference type="Proteomes" id="UP000522688">
    <property type="component" value="Unassembled WGS sequence"/>
</dbReference>
<dbReference type="Gene3D" id="3.30.530.20">
    <property type="match status" value="1"/>
</dbReference>
<dbReference type="Proteomes" id="UP000321154">
    <property type="component" value="Unassembled WGS sequence"/>
</dbReference>
<dbReference type="InterPro" id="IPR023393">
    <property type="entry name" value="START-like_dom_sf"/>
</dbReference>
<evidence type="ECO:0008006" key="5">
    <source>
        <dbReference type="Google" id="ProtNLM"/>
    </source>
</evidence>
<evidence type="ECO:0000313" key="4">
    <source>
        <dbReference type="Proteomes" id="UP000522688"/>
    </source>
</evidence>
<protein>
    <recommendedName>
        <fullName evidence="5">Polyketide cyclase</fullName>
    </recommendedName>
</protein>
<organism evidence="2 4">
    <name type="scientific">Frigoribacterium faeni</name>
    <dbReference type="NCBI Taxonomy" id="145483"/>
    <lineage>
        <taxon>Bacteria</taxon>
        <taxon>Bacillati</taxon>
        <taxon>Actinomycetota</taxon>
        <taxon>Actinomycetes</taxon>
        <taxon>Micrococcales</taxon>
        <taxon>Microbacteriaceae</taxon>
        <taxon>Frigoribacterium</taxon>
    </lineage>
</organism>
<dbReference type="RefSeq" id="WP_167627393.1">
    <property type="nucleotide sequence ID" value="NZ_BAAAHR010000003.1"/>
</dbReference>
<proteinExistence type="predicted"/>